<reference evidence="1 2" key="1">
    <citation type="submission" date="2023-10" db="EMBL/GenBank/DDBJ databases">
        <title>Development of a sustainable strategy for remediation of hydrocarbon-contaminated territories based on the waste exchange concept.</title>
        <authorList>
            <person name="Krivoruchko A."/>
        </authorList>
    </citation>
    <scope>NUCLEOTIDE SEQUENCE [LARGE SCALE GENOMIC DNA]</scope>
    <source>
        <strain evidence="1 2">IEGM 1327</strain>
    </source>
</reference>
<dbReference type="Proteomes" id="UP001186104">
    <property type="component" value="Unassembled WGS sequence"/>
</dbReference>
<sequence>MRHSTFVACTAVFAGVAVVLFLGAGSTRAQTIKYSDDGREWAPTLRSAFFDNDIRWVPGDSRESQFHVFNDTDRDGRLWLTFDSENPAFLRALSVSIGGGELAESCAWIDLEAGEKKRIDAEVSMADSAGNDTRTSIARIDLIVQWDNSNNAECPEVSGARTDTEGAQP</sequence>
<name>A0ABU4D778_9NOCA</name>
<keyword evidence="2" id="KW-1185">Reference proteome</keyword>
<dbReference type="RefSeq" id="WP_317533927.1">
    <property type="nucleotide sequence ID" value="NZ_JAWLKF010000014.1"/>
</dbReference>
<evidence type="ECO:0000313" key="1">
    <source>
        <dbReference type="EMBL" id="MDV6304951.1"/>
    </source>
</evidence>
<proteinExistence type="predicted"/>
<evidence type="ECO:0000313" key="2">
    <source>
        <dbReference type="Proteomes" id="UP001186104"/>
    </source>
</evidence>
<dbReference type="EMBL" id="JAWLKF010000014">
    <property type="protein sequence ID" value="MDV6304951.1"/>
    <property type="molecule type" value="Genomic_DNA"/>
</dbReference>
<gene>
    <name evidence="1" type="ORF">R3P93_20505</name>
</gene>
<organism evidence="1 2">
    <name type="scientific">Rhodococcus cerastii</name>
    <dbReference type="NCBI Taxonomy" id="908616"/>
    <lineage>
        <taxon>Bacteria</taxon>
        <taxon>Bacillati</taxon>
        <taxon>Actinomycetota</taxon>
        <taxon>Actinomycetes</taxon>
        <taxon>Mycobacteriales</taxon>
        <taxon>Nocardiaceae</taxon>
        <taxon>Rhodococcus</taxon>
    </lineage>
</organism>
<protein>
    <submittedName>
        <fullName evidence="1">Uncharacterized protein</fullName>
    </submittedName>
</protein>
<comment type="caution">
    <text evidence="1">The sequence shown here is derived from an EMBL/GenBank/DDBJ whole genome shotgun (WGS) entry which is preliminary data.</text>
</comment>
<accession>A0ABU4D778</accession>